<name>A0A4P8J333_9BURK</name>
<dbReference type="Pfam" id="PF00126">
    <property type="entry name" value="HTH_1"/>
    <property type="match status" value="1"/>
</dbReference>
<evidence type="ECO:0000313" key="6">
    <source>
        <dbReference type="EMBL" id="QCP52879.1"/>
    </source>
</evidence>
<dbReference type="AlphaFoldDB" id="A0A4P8J333"/>
<proteinExistence type="inferred from homology"/>
<dbReference type="Proteomes" id="UP000298656">
    <property type="component" value="Chromosome 2"/>
</dbReference>
<dbReference type="PANTHER" id="PTHR30537">
    <property type="entry name" value="HTH-TYPE TRANSCRIPTIONAL REGULATOR"/>
    <property type="match status" value="1"/>
</dbReference>
<dbReference type="Pfam" id="PF03466">
    <property type="entry name" value="LysR_substrate"/>
    <property type="match status" value="1"/>
</dbReference>
<dbReference type="SUPFAM" id="SSF53850">
    <property type="entry name" value="Periplasmic binding protein-like II"/>
    <property type="match status" value="1"/>
</dbReference>
<dbReference type="Gene3D" id="1.10.10.10">
    <property type="entry name" value="Winged helix-like DNA-binding domain superfamily/Winged helix DNA-binding domain"/>
    <property type="match status" value="1"/>
</dbReference>
<dbReference type="InterPro" id="IPR036390">
    <property type="entry name" value="WH_DNA-bd_sf"/>
</dbReference>
<organism evidence="6 7">
    <name type="scientific">Trinickia violacea</name>
    <dbReference type="NCBI Taxonomy" id="2571746"/>
    <lineage>
        <taxon>Bacteria</taxon>
        <taxon>Pseudomonadati</taxon>
        <taxon>Pseudomonadota</taxon>
        <taxon>Betaproteobacteria</taxon>
        <taxon>Burkholderiales</taxon>
        <taxon>Burkholderiaceae</taxon>
        <taxon>Trinickia</taxon>
    </lineage>
</organism>
<keyword evidence="7" id="KW-1185">Reference proteome</keyword>
<comment type="similarity">
    <text evidence="1">Belongs to the LysR transcriptional regulatory family.</text>
</comment>
<keyword evidence="4" id="KW-0804">Transcription</keyword>
<dbReference type="KEGG" id="tvl:FAZ95_27605"/>
<dbReference type="EMBL" id="CP040078">
    <property type="protein sequence ID" value="QCP52879.1"/>
    <property type="molecule type" value="Genomic_DNA"/>
</dbReference>
<feature type="domain" description="HTH lysR-type" evidence="5">
    <location>
        <begin position="2"/>
        <end position="59"/>
    </location>
</feature>
<dbReference type="InterPro" id="IPR036388">
    <property type="entry name" value="WH-like_DNA-bd_sf"/>
</dbReference>
<keyword evidence="3" id="KW-0238">DNA-binding</keyword>
<dbReference type="FunFam" id="1.10.10.10:FF:000001">
    <property type="entry name" value="LysR family transcriptional regulator"/>
    <property type="match status" value="1"/>
</dbReference>
<dbReference type="GO" id="GO:0003700">
    <property type="term" value="F:DNA-binding transcription factor activity"/>
    <property type="evidence" value="ECO:0007669"/>
    <property type="project" value="InterPro"/>
</dbReference>
<dbReference type="PROSITE" id="PS50931">
    <property type="entry name" value="HTH_LYSR"/>
    <property type="match status" value="1"/>
</dbReference>
<dbReference type="InterPro" id="IPR000847">
    <property type="entry name" value="LysR_HTH_N"/>
</dbReference>
<evidence type="ECO:0000259" key="5">
    <source>
        <dbReference type="PROSITE" id="PS50931"/>
    </source>
</evidence>
<reference evidence="6 7" key="1">
    <citation type="submission" date="2019-05" db="EMBL/GenBank/DDBJ databases">
        <title>Burkholderia sp. DHOD12, isolated from subtropical forest soil.</title>
        <authorList>
            <person name="Gao Z.-H."/>
            <person name="Qiu L.-H."/>
        </authorList>
    </citation>
    <scope>NUCLEOTIDE SEQUENCE [LARGE SCALE GENOMIC DNA]</scope>
    <source>
        <strain evidence="6 7">DHOD12</strain>
    </source>
</reference>
<gene>
    <name evidence="6" type="ORF">FAZ95_27605</name>
</gene>
<evidence type="ECO:0000256" key="4">
    <source>
        <dbReference type="ARBA" id="ARBA00023163"/>
    </source>
</evidence>
<dbReference type="SUPFAM" id="SSF46785">
    <property type="entry name" value="Winged helix' DNA-binding domain"/>
    <property type="match status" value="1"/>
</dbReference>
<dbReference type="Gene3D" id="3.40.190.290">
    <property type="match status" value="1"/>
</dbReference>
<dbReference type="GO" id="GO:0006351">
    <property type="term" value="P:DNA-templated transcription"/>
    <property type="evidence" value="ECO:0007669"/>
    <property type="project" value="TreeGrafter"/>
</dbReference>
<keyword evidence="2" id="KW-0805">Transcription regulation</keyword>
<dbReference type="GO" id="GO:0043565">
    <property type="term" value="F:sequence-specific DNA binding"/>
    <property type="evidence" value="ECO:0007669"/>
    <property type="project" value="TreeGrafter"/>
</dbReference>
<evidence type="ECO:0000256" key="1">
    <source>
        <dbReference type="ARBA" id="ARBA00009437"/>
    </source>
</evidence>
<dbReference type="InterPro" id="IPR058163">
    <property type="entry name" value="LysR-type_TF_proteobact-type"/>
</dbReference>
<dbReference type="RefSeq" id="WP_137335650.1">
    <property type="nucleotide sequence ID" value="NZ_CP040078.1"/>
</dbReference>
<evidence type="ECO:0000256" key="2">
    <source>
        <dbReference type="ARBA" id="ARBA00023015"/>
    </source>
</evidence>
<evidence type="ECO:0000313" key="7">
    <source>
        <dbReference type="Proteomes" id="UP000298656"/>
    </source>
</evidence>
<dbReference type="PANTHER" id="PTHR30537:SF31">
    <property type="entry name" value="TRANSCRIPTIONAL REGULATOR, LYSR FAMILY"/>
    <property type="match status" value="1"/>
</dbReference>
<accession>A0A4P8J333</accession>
<protein>
    <submittedName>
        <fullName evidence="6">LysR family transcriptional regulator</fullName>
    </submittedName>
</protein>
<sequence>MLDLNDLYYFSVVVEKRGFSAAADTIGVPKGTLSKRVRALEQALGLRLANRTTRKFSLTEAGADFYAHCTRVMNEVDRAEQAARARLDEPVGRVRITCATGIVRMALDDLLPTFMAQHPKIDVELLTSNRYVDLIDEGYDLALRNHTEPLQSSTLIARPVAQTQVTLVASPAFFPRGLPEAPEDLEGIDGIHLARRDAASAWLLHASDGRTATVPYHARMRCNDAPFAKRAALAGLGVAALPSPICRADIAAGRLARVLPEWHIQRGTLSLVFPSHRGMSQAMRATVDFLVESLPEYLND</sequence>
<dbReference type="OrthoDB" id="5671700at2"/>
<dbReference type="InterPro" id="IPR005119">
    <property type="entry name" value="LysR_subst-bd"/>
</dbReference>
<evidence type="ECO:0000256" key="3">
    <source>
        <dbReference type="ARBA" id="ARBA00023125"/>
    </source>
</evidence>